<dbReference type="GO" id="GO:0004674">
    <property type="term" value="F:protein serine/threonine kinase activity"/>
    <property type="evidence" value="ECO:0007669"/>
    <property type="project" value="UniProtKB-KW"/>
</dbReference>
<evidence type="ECO:0000256" key="4">
    <source>
        <dbReference type="ARBA" id="ARBA00022741"/>
    </source>
</evidence>
<dbReference type="PROSITE" id="PS00108">
    <property type="entry name" value="PROTEIN_KINASE_ST"/>
    <property type="match status" value="1"/>
</dbReference>
<evidence type="ECO:0000256" key="3">
    <source>
        <dbReference type="ARBA" id="ARBA00022679"/>
    </source>
</evidence>
<dbReference type="InterPro" id="IPR011009">
    <property type="entry name" value="Kinase-like_dom_sf"/>
</dbReference>
<keyword evidence="2" id="KW-0723">Serine/threonine-protein kinase</keyword>
<dbReference type="PROSITE" id="PS50011">
    <property type="entry name" value="PROTEIN_KINASE_DOM"/>
    <property type="match status" value="1"/>
</dbReference>
<evidence type="ECO:0000259" key="7">
    <source>
        <dbReference type="PROSITE" id="PS50011"/>
    </source>
</evidence>
<name>A0A165PCI1_EXIGL</name>
<comment type="similarity">
    <text evidence="1">Belongs to the protein kinase superfamily. STE Ser/Thr protein kinase family. MAP kinase kinase kinase subfamily.</text>
</comment>
<dbReference type="InterPro" id="IPR000719">
    <property type="entry name" value="Prot_kinase_dom"/>
</dbReference>
<keyword evidence="9" id="KW-1185">Reference proteome</keyword>
<keyword evidence="6" id="KW-0067">ATP-binding</keyword>
<dbReference type="STRING" id="1314781.A0A165PCI1"/>
<dbReference type="InParanoid" id="A0A165PCI1"/>
<dbReference type="Gene3D" id="1.10.510.10">
    <property type="entry name" value="Transferase(Phosphotransferase) domain 1"/>
    <property type="match status" value="1"/>
</dbReference>
<evidence type="ECO:0000256" key="6">
    <source>
        <dbReference type="ARBA" id="ARBA00022840"/>
    </source>
</evidence>
<dbReference type="InterPro" id="IPR008271">
    <property type="entry name" value="Ser/Thr_kinase_AS"/>
</dbReference>
<dbReference type="GO" id="GO:0005524">
    <property type="term" value="F:ATP binding"/>
    <property type="evidence" value="ECO:0007669"/>
    <property type="project" value="UniProtKB-KW"/>
</dbReference>
<dbReference type="SMART" id="SM00220">
    <property type="entry name" value="S_TKc"/>
    <property type="match status" value="1"/>
</dbReference>
<keyword evidence="3" id="KW-0808">Transferase</keyword>
<keyword evidence="4" id="KW-0547">Nucleotide-binding</keyword>
<proteinExistence type="inferred from homology"/>
<protein>
    <submittedName>
        <fullName evidence="8">Pkinase-domain-containing protein</fullName>
    </submittedName>
</protein>
<keyword evidence="5 8" id="KW-0418">Kinase</keyword>
<feature type="domain" description="Protein kinase" evidence="7">
    <location>
        <begin position="1"/>
        <end position="241"/>
    </location>
</feature>
<dbReference type="PIRSF" id="PIRSF000654">
    <property type="entry name" value="Integrin-linked_kinase"/>
    <property type="match status" value="1"/>
</dbReference>
<evidence type="ECO:0000256" key="1">
    <source>
        <dbReference type="ARBA" id="ARBA00006529"/>
    </source>
</evidence>
<dbReference type="SUPFAM" id="SSF56112">
    <property type="entry name" value="Protein kinase-like (PK-like)"/>
    <property type="match status" value="1"/>
</dbReference>
<dbReference type="PANTHER" id="PTHR11584">
    <property type="entry name" value="SERINE/THREONINE PROTEIN KINASE"/>
    <property type="match status" value="1"/>
</dbReference>
<dbReference type="PANTHER" id="PTHR11584:SF369">
    <property type="entry name" value="MITOGEN-ACTIVATED PROTEIN KINASE KINASE KINASE 19-RELATED"/>
    <property type="match status" value="1"/>
</dbReference>
<dbReference type="Proteomes" id="UP000077266">
    <property type="component" value="Unassembled WGS sequence"/>
</dbReference>
<dbReference type="AlphaFoldDB" id="A0A165PCI1"/>
<evidence type="ECO:0000313" key="9">
    <source>
        <dbReference type="Proteomes" id="UP000077266"/>
    </source>
</evidence>
<organism evidence="8 9">
    <name type="scientific">Exidia glandulosa HHB12029</name>
    <dbReference type="NCBI Taxonomy" id="1314781"/>
    <lineage>
        <taxon>Eukaryota</taxon>
        <taxon>Fungi</taxon>
        <taxon>Dikarya</taxon>
        <taxon>Basidiomycota</taxon>
        <taxon>Agaricomycotina</taxon>
        <taxon>Agaricomycetes</taxon>
        <taxon>Auriculariales</taxon>
        <taxon>Exidiaceae</taxon>
        <taxon>Exidia</taxon>
    </lineage>
</organism>
<dbReference type="Pfam" id="PF00069">
    <property type="entry name" value="Pkinase"/>
    <property type="match status" value="1"/>
</dbReference>
<gene>
    <name evidence="8" type="ORF">EXIGLDRAFT_602432</name>
</gene>
<dbReference type="OrthoDB" id="266718at2759"/>
<accession>A0A165PCI1</accession>
<evidence type="ECO:0000256" key="2">
    <source>
        <dbReference type="ARBA" id="ARBA00022527"/>
    </source>
</evidence>
<sequence length="253" mass="28330">MIAVKQVELPKTDSDRNDTRQTSVVEAIKSESATLRELEHPHVVQYLGFEETLDYFNLFLEYVPGGSIGGVLRKLGKFSEDVTKSFTSQILSGLEYLHSRQVLHRDLKGDNILVERSGICKISDFGISKRTTDIYGLDASATNMQGSIFWMAPEVLSNGGQGYSAKIDIWSVGCIYVEMSTGHRPWRDEDFVSVMYKLGASKERPPIPELAPLASDFASLCFAPDPNDRPTAADLRKHRYLDLPPDWNFTGFT</sequence>
<dbReference type="EMBL" id="KV425890">
    <property type="protein sequence ID" value="KZW01974.1"/>
    <property type="molecule type" value="Genomic_DNA"/>
</dbReference>
<reference evidence="8 9" key="1">
    <citation type="journal article" date="2016" name="Mol. Biol. Evol.">
        <title>Comparative Genomics of Early-Diverging Mushroom-Forming Fungi Provides Insights into the Origins of Lignocellulose Decay Capabilities.</title>
        <authorList>
            <person name="Nagy L.G."/>
            <person name="Riley R."/>
            <person name="Tritt A."/>
            <person name="Adam C."/>
            <person name="Daum C."/>
            <person name="Floudas D."/>
            <person name="Sun H."/>
            <person name="Yadav J.S."/>
            <person name="Pangilinan J."/>
            <person name="Larsson K.H."/>
            <person name="Matsuura K."/>
            <person name="Barry K."/>
            <person name="Labutti K."/>
            <person name="Kuo R."/>
            <person name="Ohm R.A."/>
            <person name="Bhattacharya S.S."/>
            <person name="Shirouzu T."/>
            <person name="Yoshinaga Y."/>
            <person name="Martin F.M."/>
            <person name="Grigoriev I.V."/>
            <person name="Hibbett D.S."/>
        </authorList>
    </citation>
    <scope>NUCLEOTIDE SEQUENCE [LARGE SCALE GENOMIC DNA]</scope>
    <source>
        <strain evidence="8 9">HHB12029</strain>
    </source>
</reference>
<evidence type="ECO:0000256" key="5">
    <source>
        <dbReference type="ARBA" id="ARBA00022777"/>
    </source>
</evidence>
<evidence type="ECO:0000313" key="8">
    <source>
        <dbReference type="EMBL" id="KZW01974.1"/>
    </source>
</evidence>